<comment type="miscellaneous">
    <text evidence="17">Bacitracin is thought to be involved in the inhibition of peptidoglycan synthesis by sequestering undecaprenyl diphosphate, thereby reducing the pool of lipid carrier available.</text>
</comment>
<keyword evidence="10 17" id="KW-1133">Transmembrane helix</keyword>
<evidence type="ECO:0000313" key="18">
    <source>
        <dbReference type="EMBL" id="MEQ2453298.1"/>
    </source>
</evidence>
<comment type="subcellular location">
    <subcellularLocation>
        <location evidence="1 17">Cell membrane</location>
        <topology evidence="1 17">Multi-pass membrane protein</topology>
    </subcellularLocation>
</comment>
<evidence type="ECO:0000256" key="10">
    <source>
        <dbReference type="ARBA" id="ARBA00022989"/>
    </source>
</evidence>
<evidence type="ECO:0000256" key="8">
    <source>
        <dbReference type="ARBA" id="ARBA00022960"/>
    </source>
</evidence>
<name>A0ABV1EFE1_9FIRM</name>
<keyword evidence="5 17" id="KW-1003">Cell membrane</keyword>
<dbReference type="EC" id="3.6.1.27" evidence="3 17"/>
<evidence type="ECO:0000256" key="7">
    <source>
        <dbReference type="ARBA" id="ARBA00022801"/>
    </source>
</evidence>
<evidence type="ECO:0000256" key="13">
    <source>
        <dbReference type="ARBA" id="ARBA00023316"/>
    </source>
</evidence>
<dbReference type="PANTHER" id="PTHR30622">
    <property type="entry name" value="UNDECAPRENYL-DIPHOSPHATASE"/>
    <property type="match status" value="1"/>
</dbReference>
<evidence type="ECO:0000313" key="19">
    <source>
        <dbReference type="Proteomes" id="UP001482186"/>
    </source>
</evidence>
<keyword evidence="8 17" id="KW-0133">Cell shape</keyword>
<keyword evidence="7 17" id="KW-0378">Hydrolase</keyword>
<proteinExistence type="inferred from homology"/>
<feature type="transmembrane region" description="Helical" evidence="17">
    <location>
        <begin position="273"/>
        <end position="290"/>
    </location>
</feature>
<organism evidence="18 19">
    <name type="scientific">Coprococcus ammoniilyticus</name>
    <dbReference type="NCBI Taxonomy" id="2981785"/>
    <lineage>
        <taxon>Bacteria</taxon>
        <taxon>Bacillati</taxon>
        <taxon>Bacillota</taxon>
        <taxon>Clostridia</taxon>
        <taxon>Lachnospirales</taxon>
        <taxon>Lachnospiraceae</taxon>
        <taxon>Coprococcus</taxon>
    </lineage>
</organism>
<protein>
    <recommendedName>
        <fullName evidence="4 17">Undecaprenyl-diphosphatase</fullName>
        <ecNumber evidence="3 17">3.6.1.27</ecNumber>
    </recommendedName>
    <alternativeName>
        <fullName evidence="15 17">Bacitracin resistance protein</fullName>
    </alternativeName>
    <alternativeName>
        <fullName evidence="14 17">Undecaprenyl pyrophosphate phosphatase</fullName>
    </alternativeName>
</protein>
<comment type="catalytic activity">
    <reaction evidence="16 17">
        <text>di-trans,octa-cis-undecaprenyl diphosphate + H2O = di-trans,octa-cis-undecaprenyl phosphate + phosphate + H(+)</text>
        <dbReference type="Rhea" id="RHEA:28094"/>
        <dbReference type="ChEBI" id="CHEBI:15377"/>
        <dbReference type="ChEBI" id="CHEBI:15378"/>
        <dbReference type="ChEBI" id="CHEBI:43474"/>
        <dbReference type="ChEBI" id="CHEBI:58405"/>
        <dbReference type="ChEBI" id="CHEBI:60392"/>
        <dbReference type="EC" id="3.6.1.27"/>
    </reaction>
</comment>
<keyword evidence="19" id="KW-1185">Reference proteome</keyword>
<dbReference type="Pfam" id="PF02673">
    <property type="entry name" value="BacA"/>
    <property type="match status" value="1"/>
</dbReference>
<evidence type="ECO:0000256" key="2">
    <source>
        <dbReference type="ARBA" id="ARBA00010621"/>
    </source>
</evidence>
<comment type="function">
    <text evidence="17">Catalyzes the dephosphorylation of undecaprenyl diphosphate (UPP). Confers resistance to bacitracin.</text>
</comment>
<evidence type="ECO:0000256" key="12">
    <source>
        <dbReference type="ARBA" id="ARBA00023251"/>
    </source>
</evidence>
<dbReference type="EMBL" id="JBBNFM010000002">
    <property type="protein sequence ID" value="MEQ2453298.1"/>
    <property type="molecule type" value="Genomic_DNA"/>
</dbReference>
<evidence type="ECO:0000256" key="5">
    <source>
        <dbReference type="ARBA" id="ARBA00022475"/>
    </source>
</evidence>
<dbReference type="HAMAP" id="MF_01006">
    <property type="entry name" value="Undec_diphosphatase"/>
    <property type="match status" value="1"/>
</dbReference>
<accession>A0ABV1EFE1</accession>
<reference evidence="18 19" key="1">
    <citation type="submission" date="2024-04" db="EMBL/GenBank/DDBJ databases">
        <title>Human intestinal bacterial collection.</title>
        <authorList>
            <person name="Pauvert C."/>
            <person name="Hitch T.C.A."/>
            <person name="Clavel T."/>
        </authorList>
    </citation>
    <scope>NUCLEOTIDE SEQUENCE [LARGE SCALE GENOMIC DNA]</scope>
    <source>
        <strain evidence="18 19">CLA-AA-H141</strain>
    </source>
</reference>
<dbReference type="Proteomes" id="UP001482186">
    <property type="component" value="Unassembled WGS sequence"/>
</dbReference>
<dbReference type="PANTHER" id="PTHR30622:SF2">
    <property type="entry name" value="UNDECAPRENYL-DIPHOSPHATASE"/>
    <property type="match status" value="1"/>
</dbReference>
<feature type="transmembrane region" description="Helical" evidence="17">
    <location>
        <begin position="210"/>
        <end position="228"/>
    </location>
</feature>
<feature type="transmembrane region" description="Helical" evidence="17">
    <location>
        <begin position="240"/>
        <end position="261"/>
    </location>
</feature>
<keyword evidence="9 17" id="KW-0573">Peptidoglycan synthesis</keyword>
<evidence type="ECO:0000256" key="9">
    <source>
        <dbReference type="ARBA" id="ARBA00022984"/>
    </source>
</evidence>
<keyword evidence="6 17" id="KW-0812">Transmembrane</keyword>
<dbReference type="RefSeq" id="WP_118675178.1">
    <property type="nucleotide sequence ID" value="NZ_JBBNFM010000002.1"/>
</dbReference>
<feature type="transmembrane region" description="Helical" evidence="17">
    <location>
        <begin position="108"/>
        <end position="126"/>
    </location>
</feature>
<evidence type="ECO:0000256" key="3">
    <source>
        <dbReference type="ARBA" id="ARBA00012374"/>
    </source>
</evidence>
<evidence type="ECO:0000256" key="17">
    <source>
        <dbReference type="HAMAP-Rule" id="MF_01006"/>
    </source>
</evidence>
<feature type="transmembrane region" description="Helical" evidence="17">
    <location>
        <begin position="138"/>
        <end position="154"/>
    </location>
</feature>
<evidence type="ECO:0000256" key="6">
    <source>
        <dbReference type="ARBA" id="ARBA00022692"/>
    </source>
</evidence>
<evidence type="ECO:0000256" key="4">
    <source>
        <dbReference type="ARBA" id="ARBA00021581"/>
    </source>
</evidence>
<feature type="transmembrane region" description="Helical" evidence="17">
    <location>
        <begin position="42"/>
        <end position="61"/>
    </location>
</feature>
<evidence type="ECO:0000256" key="11">
    <source>
        <dbReference type="ARBA" id="ARBA00023136"/>
    </source>
</evidence>
<gene>
    <name evidence="17" type="primary">uppP</name>
    <name evidence="18" type="ORF">AAAT04_04445</name>
</gene>
<keyword evidence="12 17" id="KW-0046">Antibiotic resistance</keyword>
<evidence type="ECO:0000256" key="15">
    <source>
        <dbReference type="ARBA" id="ARBA00032932"/>
    </source>
</evidence>
<evidence type="ECO:0000256" key="14">
    <source>
        <dbReference type="ARBA" id="ARBA00032707"/>
    </source>
</evidence>
<keyword evidence="13 17" id="KW-0961">Cell wall biogenesis/degradation</keyword>
<comment type="similarity">
    <text evidence="2 17">Belongs to the UppP family.</text>
</comment>
<feature type="transmembrane region" description="Helical" evidence="17">
    <location>
        <begin position="67"/>
        <end position="87"/>
    </location>
</feature>
<dbReference type="InterPro" id="IPR003824">
    <property type="entry name" value="UppP"/>
</dbReference>
<comment type="caution">
    <text evidence="18">The sequence shown here is derived from an EMBL/GenBank/DDBJ whole genome shotgun (WGS) entry which is preliminary data.</text>
</comment>
<evidence type="ECO:0000256" key="16">
    <source>
        <dbReference type="ARBA" id="ARBA00047594"/>
    </source>
</evidence>
<evidence type="ECO:0000256" key="1">
    <source>
        <dbReference type="ARBA" id="ARBA00004651"/>
    </source>
</evidence>
<sequence>MSLLESIIMGIIQGATEFLPVSSSGHLAIFKNMFHVNTDTGIMFDILLHFGTLVAIFIVYWKDIVELIVEGFTIIGLACCNVGRFFANLFSKEKKPYRKIIETEYRKFVMLVILSTLVTMVIALPFESKIENAGNTLLVPGFCLCITSVILFIADRVQKGNKGPAEATYKNSLFIGLAQGIATLPGISRSGSTITAGLACGFNREFAVKYSFIMSIPTILGACILQIPDLAGASLTGSEILNYVIGMIVAGVVGFLCIKVMLKSVKNNKFKGYSIYCLCAGVISVIYYLYVNLSK</sequence>
<keyword evidence="11 17" id="KW-0472">Membrane</keyword>